<dbReference type="AlphaFoldDB" id="A0A255DXL6"/>
<dbReference type="GO" id="GO:0003677">
    <property type="term" value="F:DNA binding"/>
    <property type="evidence" value="ECO:0007669"/>
    <property type="project" value="UniProtKB-KW"/>
</dbReference>
<evidence type="ECO:0000313" key="5">
    <source>
        <dbReference type="EMBL" id="OYN84069.1"/>
    </source>
</evidence>
<evidence type="ECO:0000256" key="1">
    <source>
        <dbReference type="ARBA" id="ARBA00023015"/>
    </source>
</evidence>
<evidence type="ECO:0000313" key="6">
    <source>
        <dbReference type="Proteomes" id="UP000216533"/>
    </source>
</evidence>
<dbReference type="InterPro" id="IPR036388">
    <property type="entry name" value="WH-like_DNA-bd_sf"/>
</dbReference>
<dbReference type="SUPFAM" id="SSF64288">
    <property type="entry name" value="Chorismate lyase-like"/>
    <property type="match status" value="1"/>
</dbReference>
<comment type="caution">
    <text evidence="5">The sequence shown here is derived from an EMBL/GenBank/DDBJ whole genome shotgun (WGS) entry which is preliminary data.</text>
</comment>
<evidence type="ECO:0000256" key="3">
    <source>
        <dbReference type="ARBA" id="ARBA00023163"/>
    </source>
</evidence>
<dbReference type="InterPro" id="IPR036390">
    <property type="entry name" value="WH_DNA-bd_sf"/>
</dbReference>
<dbReference type="SUPFAM" id="SSF46785">
    <property type="entry name" value="Winged helix' DNA-binding domain"/>
    <property type="match status" value="1"/>
</dbReference>
<dbReference type="PANTHER" id="PTHR44846">
    <property type="entry name" value="MANNOSYL-D-GLYCERATE TRANSPORT/METABOLISM SYSTEM REPRESSOR MNGR-RELATED"/>
    <property type="match status" value="1"/>
</dbReference>
<dbReference type="EMBL" id="NMVI01000029">
    <property type="protein sequence ID" value="OYN84069.1"/>
    <property type="molecule type" value="Genomic_DNA"/>
</dbReference>
<dbReference type="PRINTS" id="PR00035">
    <property type="entry name" value="HTHGNTR"/>
</dbReference>
<sequence>MRPARIAHDVRDSIEARYIVGSEPSAVLPSERKLAAEFGVARATVRSALTMLRDQQQIRTQAGGPPVVVDPHLSKAPQLSSFTQDAVARGWHPTSKVLEAEREVADVSTARNLGISPGSAVIRIRRLRVADQSPMAVEEVWLPDELFPGILSHDLSGSLYELFETIYRTAVYRHDRRISATNLDQPLADLLEVRAGAAALFATQVGFDRSGRRLEFGRSIYRGDRFDFTTITFAAARRREHSNAAQKRGLA</sequence>
<dbReference type="InterPro" id="IPR028978">
    <property type="entry name" value="Chorismate_lyase_/UTRA_dom_sf"/>
</dbReference>
<dbReference type="Gene3D" id="3.40.1410.10">
    <property type="entry name" value="Chorismate lyase-like"/>
    <property type="match status" value="1"/>
</dbReference>
<accession>A0A255DXL6</accession>
<keyword evidence="1" id="KW-0805">Transcription regulation</keyword>
<evidence type="ECO:0000259" key="4">
    <source>
        <dbReference type="PROSITE" id="PS50949"/>
    </source>
</evidence>
<reference evidence="5 6" key="1">
    <citation type="submission" date="2017-07" db="EMBL/GenBank/DDBJ databases">
        <title>Draft whole genome sequences of clinical Proprionibacteriaceae strains.</title>
        <authorList>
            <person name="Bernier A.-M."/>
            <person name="Bernard K."/>
            <person name="Domingo M.-C."/>
        </authorList>
    </citation>
    <scope>NUCLEOTIDE SEQUENCE [LARGE SCALE GENOMIC DNA]</scope>
    <source>
        <strain evidence="5 6">NML 160184</strain>
    </source>
</reference>
<dbReference type="Pfam" id="PF00392">
    <property type="entry name" value="GntR"/>
    <property type="match status" value="1"/>
</dbReference>
<dbReference type="InterPro" id="IPR050679">
    <property type="entry name" value="Bact_HTH_transcr_reg"/>
</dbReference>
<dbReference type="GO" id="GO:0003700">
    <property type="term" value="F:DNA-binding transcription factor activity"/>
    <property type="evidence" value="ECO:0007669"/>
    <property type="project" value="InterPro"/>
</dbReference>
<dbReference type="GO" id="GO:0045892">
    <property type="term" value="P:negative regulation of DNA-templated transcription"/>
    <property type="evidence" value="ECO:0007669"/>
    <property type="project" value="TreeGrafter"/>
</dbReference>
<dbReference type="SMART" id="SM00345">
    <property type="entry name" value="HTH_GNTR"/>
    <property type="match status" value="1"/>
</dbReference>
<name>A0A255DXL6_9ACTN</name>
<gene>
    <name evidence="5" type="ORF">CGZ92_13525</name>
</gene>
<dbReference type="PANTHER" id="PTHR44846:SF1">
    <property type="entry name" value="MANNOSYL-D-GLYCERATE TRANSPORT_METABOLISM SYSTEM REPRESSOR MNGR-RELATED"/>
    <property type="match status" value="1"/>
</dbReference>
<evidence type="ECO:0000256" key="2">
    <source>
        <dbReference type="ARBA" id="ARBA00023125"/>
    </source>
</evidence>
<dbReference type="Proteomes" id="UP000216533">
    <property type="component" value="Unassembled WGS sequence"/>
</dbReference>
<proteinExistence type="predicted"/>
<keyword evidence="3" id="KW-0804">Transcription</keyword>
<dbReference type="InterPro" id="IPR011663">
    <property type="entry name" value="UTRA"/>
</dbReference>
<dbReference type="Gene3D" id="1.10.10.10">
    <property type="entry name" value="Winged helix-like DNA-binding domain superfamily/Winged helix DNA-binding domain"/>
    <property type="match status" value="1"/>
</dbReference>
<keyword evidence="2" id="KW-0238">DNA-binding</keyword>
<dbReference type="RefSeq" id="WP_094451900.1">
    <property type="nucleotide sequence ID" value="NZ_NMVI01000029.1"/>
</dbReference>
<organism evidence="5 6">
    <name type="scientific">Parenemella sanctibonifatiensis</name>
    <dbReference type="NCBI Taxonomy" id="2016505"/>
    <lineage>
        <taxon>Bacteria</taxon>
        <taxon>Bacillati</taxon>
        <taxon>Actinomycetota</taxon>
        <taxon>Actinomycetes</taxon>
        <taxon>Propionibacteriales</taxon>
        <taxon>Propionibacteriaceae</taxon>
        <taxon>Parenemella</taxon>
    </lineage>
</organism>
<dbReference type="SMART" id="SM00866">
    <property type="entry name" value="UTRA"/>
    <property type="match status" value="1"/>
</dbReference>
<feature type="domain" description="HTH gntR-type" evidence="4">
    <location>
        <begin position="4"/>
        <end position="71"/>
    </location>
</feature>
<dbReference type="InterPro" id="IPR000524">
    <property type="entry name" value="Tscrpt_reg_HTH_GntR"/>
</dbReference>
<dbReference type="Pfam" id="PF07702">
    <property type="entry name" value="UTRA"/>
    <property type="match status" value="1"/>
</dbReference>
<dbReference type="PROSITE" id="PS50949">
    <property type="entry name" value="HTH_GNTR"/>
    <property type="match status" value="1"/>
</dbReference>
<protein>
    <recommendedName>
        <fullName evidence="4">HTH gntR-type domain-containing protein</fullName>
    </recommendedName>
</protein>